<feature type="transmembrane region" description="Helical" evidence="1">
    <location>
        <begin position="94"/>
        <end position="122"/>
    </location>
</feature>
<evidence type="ECO:0000256" key="1">
    <source>
        <dbReference type="SAM" id="Phobius"/>
    </source>
</evidence>
<evidence type="ECO:0008006" key="4">
    <source>
        <dbReference type="Google" id="ProtNLM"/>
    </source>
</evidence>
<feature type="transmembrane region" description="Helical" evidence="1">
    <location>
        <begin position="206"/>
        <end position="227"/>
    </location>
</feature>
<organism evidence="2 3">
    <name type="scientific">Nocardia yunnanensis</name>
    <dbReference type="NCBI Taxonomy" id="2382165"/>
    <lineage>
        <taxon>Bacteria</taxon>
        <taxon>Bacillati</taxon>
        <taxon>Actinomycetota</taxon>
        <taxon>Actinomycetes</taxon>
        <taxon>Mycobacteriales</taxon>
        <taxon>Nocardiaceae</taxon>
        <taxon>Nocardia</taxon>
    </lineage>
</organism>
<dbReference type="OrthoDB" id="4553608at2"/>
<reference evidence="2 3" key="1">
    <citation type="submission" date="2018-09" db="EMBL/GenBank/DDBJ databases">
        <title>Nocardia yunnanensis sp. nov., an actinomycete isolated from a soil sample.</title>
        <authorList>
            <person name="Zhang J."/>
        </authorList>
    </citation>
    <scope>NUCLEOTIDE SEQUENCE [LARGE SCALE GENOMIC DNA]</scope>
    <source>
        <strain evidence="2 3">CFHS0054</strain>
    </source>
</reference>
<dbReference type="RefSeq" id="WP_120740518.1">
    <property type="nucleotide sequence ID" value="NZ_CP032568.1"/>
</dbReference>
<evidence type="ECO:0000313" key="2">
    <source>
        <dbReference type="EMBL" id="AYF76730.1"/>
    </source>
</evidence>
<gene>
    <name evidence="2" type="ORF">D7D52_26225</name>
</gene>
<dbReference type="Pfam" id="PF12730">
    <property type="entry name" value="ABC2_membrane_4"/>
    <property type="match status" value="1"/>
</dbReference>
<dbReference type="KEGG" id="nyu:D7D52_26225"/>
<name>A0A386ZH61_9NOCA</name>
<feature type="transmembrane region" description="Helical" evidence="1">
    <location>
        <begin position="12"/>
        <end position="35"/>
    </location>
</feature>
<feature type="transmembrane region" description="Helical" evidence="1">
    <location>
        <begin position="55"/>
        <end position="73"/>
    </location>
</feature>
<dbReference type="EMBL" id="CP032568">
    <property type="protein sequence ID" value="AYF76730.1"/>
    <property type="molecule type" value="Genomic_DNA"/>
</dbReference>
<proteinExistence type="predicted"/>
<dbReference type="Proteomes" id="UP000267164">
    <property type="component" value="Chromosome"/>
</dbReference>
<evidence type="ECO:0000313" key="3">
    <source>
        <dbReference type="Proteomes" id="UP000267164"/>
    </source>
</evidence>
<protein>
    <recommendedName>
        <fullName evidence="4">ABC transporter permease</fullName>
    </recommendedName>
</protein>
<keyword evidence="3" id="KW-1185">Reference proteome</keyword>
<keyword evidence="1" id="KW-0812">Transmembrane</keyword>
<feature type="transmembrane region" description="Helical" evidence="1">
    <location>
        <begin position="164"/>
        <end position="186"/>
    </location>
</feature>
<dbReference type="AlphaFoldDB" id="A0A386ZH61"/>
<sequence>MYNAIRYELTRLATVRSTWVLLALGLTLQGFIAYLSASRDYATPAEQFTASVHGLPLLLAALFATAVAVNAFGHEYRYGTITTTMLTVRRPGRVMAAKALTTGVLAALYGVALAGVTVLVQAAVSTVPNETSRLAYAFAGMPVYVTLAALAGLGVAAITRNATVAMVAAIGFPTVVETGAVLAGANLRVMPFLAAGQAVQPGGGNAALLVLPLFALTAGLLTTGAVLHARRDV</sequence>
<keyword evidence="1" id="KW-0472">Membrane</keyword>
<keyword evidence="1" id="KW-1133">Transmembrane helix</keyword>
<feature type="transmembrane region" description="Helical" evidence="1">
    <location>
        <begin position="134"/>
        <end position="157"/>
    </location>
</feature>
<accession>A0A386ZH61</accession>